<name>A0A4U0P838_9SPHI</name>
<organism evidence="1 2">
    <name type="scientific">Sphingobacterium olei</name>
    <dbReference type="NCBI Taxonomy" id="2571155"/>
    <lineage>
        <taxon>Bacteria</taxon>
        <taxon>Pseudomonadati</taxon>
        <taxon>Bacteroidota</taxon>
        <taxon>Sphingobacteriia</taxon>
        <taxon>Sphingobacteriales</taxon>
        <taxon>Sphingobacteriaceae</taxon>
        <taxon>Sphingobacterium</taxon>
    </lineage>
</organism>
<gene>
    <name evidence="1" type="ORF">FAZ15_01225</name>
</gene>
<evidence type="ECO:0008006" key="3">
    <source>
        <dbReference type="Google" id="ProtNLM"/>
    </source>
</evidence>
<dbReference type="PROSITE" id="PS51257">
    <property type="entry name" value="PROKAR_LIPOPROTEIN"/>
    <property type="match status" value="1"/>
</dbReference>
<evidence type="ECO:0000313" key="2">
    <source>
        <dbReference type="Proteomes" id="UP000306808"/>
    </source>
</evidence>
<comment type="caution">
    <text evidence="1">The sequence shown here is derived from an EMBL/GenBank/DDBJ whole genome shotgun (WGS) entry which is preliminary data.</text>
</comment>
<dbReference type="RefSeq" id="WP_136899329.1">
    <property type="nucleotide sequence ID" value="NZ_SUME01000001.1"/>
</dbReference>
<dbReference type="EMBL" id="SUME01000001">
    <property type="protein sequence ID" value="TJZ62952.1"/>
    <property type="molecule type" value="Genomic_DNA"/>
</dbReference>
<keyword evidence="2" id="KW-1185">Reference proteome</keyword>
<sequence length="504" mass="55501">MKQLNKVTRYLVLAITAVAISSCSKKTDDIPDKTDPKMLSFGFFAEDNNENVLRDYAITEVTGTNILIELPKDVDRTKLVARFTTTDNATVTVNGVPQQSKITANNFTTPVDFIVTEGQTNARYTVTIANAADYVWTRAGAYTDNTVGGLQFKIHPQTGVPHFFYMLSATNVDDRKAYVAKYQDNNWASIGDALSAGRVGTDLSMAFDNTGKLYIAYPDYTTTPTTQGPTVQSYNGTDWSVVGGTSLFPAQVTYSALGINPSDNQPILFNYVNTNNYAPFPRRAISVSYFNGTNWNIHNQITGRPSSQVGGITRSKTVDGVLYIAVYNNNVGAAHDYSVYTYKQNVWSTIADKVLEPGATNSNFRDFDMDVDLDGNIYIAISDDGETNGTAKPRVKKYNAATKIWSQVGNVINVNQGLGRYFSVAVSPSGIPHFLYRDEQELPVVITFDTETQDWGTPKVLENVKVKGSTNSMFIDFAHDGTGYVAYINETDNIVLHKYDAPSN</sequence>
<dbReference type="InterPro" id="IPR011043">
    <property type="entry name" value="Gal_Oxase/kelch_b-propeller"/>
</dbReference>
<dbReference type="Gene3D" id="2.60.40.2340">
    <property type="match status" value="1"/>
</dbReference>
<dbReference type="OrthoDB" id="789014at2"/>
<dbReference type="AlphaFoldDB" id="A0A4U0P838"/>
<reference evidence="1 2" key="1">
    <citation type="submission" date="2019-04" db="EMBL/GenBank/DDBJ databases">
        <title>Sphingobacterium olei sp. nov., isolated from oil-contaminated soil.</title>
        <authorList>
            <person name="Liu B."/>
        </authorList>
    </citation>
    <scope>NUCLEOTIDE SEQUENCE [LARGE SCALE GENOMIC DNA]</scope>
    <source>
        <strain evidence="1 2">HAL-9</strain>
    </source>
</reference>
<dbReference type="SUPFAM" id="SSF50965">
    <property type="entry name" value="Galactose oxidase, central domain"/>
    <property type="match status" value="1"/>
</dbReference>
<evidence type="ECO:0000313" key="1">
    <source>
        <dbReference type="EMBL" id="TJZ62952.1"/>
    </source>
</evidence>
<dbReference type="Proteomes" id="UP000306808">
    <property type="component" value="Unassembled WGS sequence"/>
</dbReference>
<protein>
    <recommendedName>
        <fullName evidence="3">Cadherin-like beta sandwich domain-containing protein</fullName>
    </recommendedName>
</protein>
<accession>A0A4U0P838</accession>
<proteinExistence type="predicted"/>